<feature type="transmembrane region" description="Helical" evidence="1">
    <location>
        <begin position="12"/>
        <end position="32"/>
    </location>
</feature>
<dbReference type="GO" id="GO:0016740">
    <property type="term" value="F:transferase activity"/>
    <property type="evidence" value="ECO:0007669"/>
    <property type="project" value="UniProtKB-KW"/>
</dbReference>
<keyword evidence="1" id="KW-0472">Membrane</keyword>
<keyword evidence="1" id="KW-1133">Transmembrane helix</keyword>
<feature type="transmembrane region" description="Helical" evidence="1">
    <location>
        <begin position="338"/>
        <end position="358"/>
    </location>
</feature>
<feature type="transmembrane region" description="Helical" evidence="1">
    <location>
        <begin position="88"/>
        <end position="106"/>
    </location>
</feature>
<dbReference type="EC" id="2.1.-.-" evidence="3"/>
<gene>
    <name evidence="3" type="ORF">J2792_002717</name>
</gene>
<accession>A0ABU1MNE1</accession>
<feature type="transmembrane region" description="Helical" evidence="1">
    <location>
        <begin position="302"/>
        <end position="326"/>
    </location>
</feature>
<feature type="domain" description="Acyltransferase 3" evidence="2">
    <location>
        <begin position="7"/>
        <end position="354"/>
    </location>
</feature>
<feature type="transmembrane region" description="Helical" evidence="1">
    <location>
        <begin position="118"/>
        <end position="143"/>
    </location>
</feature>
<feature type="transmembrane region" description="Helical" evidence="1">
    <location>
        <begin position="268"/>
        <end position="290"/>
    </location>
</feature>
<sequence>MQQRLHHLDAARAVLLLLGIPFHVGTTATMILSPGFPAWMANPVLGVGLSFIHSFRMSAFFILAGYFSGMASARRGRRSWLGDRMMRVALPLVASIASLAVIQYHLKVMLSAAWAPGLYGWPLAFEHLWFLIVLLGFVFTYALRPRRAVVRDGVWRPLLGLDRGTWPIPLLALAAWGAGLAWGAQVLGLQDNEAVFEQELLLRYGQYLPAFVIGALGWRLKLGNRLFAFDGRWPWLAAPPLMLGHFLLDPLVRPHLGWEGDPAPALRIMDGALACALTYAMSLIVFRLLAHLFDRPSRAVSFLVDGAMAIYLFHMIVAMLVILGLAKLGAADWPFPTMQWAALSALVLGLSILVFLVVRRIPLLAVVFGGQRVTPRPRGNTPAKTG</sequence>
<comment type="caution">
    <text evidence="3">The sequence shown here is derived from an EMBL/GenBank/DDBJ whole genome shotgun (WGS) entry which is preliminary data.</text>
</comment>
<dbReference type="InterPro" id="IPR002656">
    <property type="entry name" value="Acyl_transf_3_dom"/>
</dbReference>
<name>A0ABU1MNE1_9SPHN</name>
<protein>
    <submittedName>
        <fullName evidence="3">Glucan biosynthesis protein C</fullName>
        <ecNumber evidence="3">2.1.-.-</ecNumber>
    </submittedName>
</protein>
<evidence type="ECO:0000313" key="3">
    <source>
        <dbReference type="EMBL" id="MDR6511841.1"/>
    </source>
</evidence>
<evidence type="ECO:0000256" key="1">
    <source>
        <dbReference type="SAM" id="Phobius"/>
    </source>
</evidence>
<keyword evidence="1" id="KW-0812">Transmembrane</keyword>
<reference evidence="3 4" key="1">
    <citation type="submission" date="2023-07" db="EMBL/GenBank/DDBJ databases">
        <title>Sorghum-associated microbial communities from plants grown in Nebraska, USA.</title>
        <authorList>
            <person name="Schachtman D."/>
        </authorList>
    </citation>
    <scope>NUCLEOTIDE SEQUENCE [LARGE SCALE GENOMIC DNA]</scope>
    <source>
        <strain evidence="3 4">DS1027</strain>
    </source>
</reference>
<dbReference type="Proteomes" id="UP001184150">
    <property type="component" value="Unassembled WGS sequence"/>
</dbReference>
<evidence type="ECO:0000259" key="2">
    <source>
        <dbReference type="Pfam" id="PF01757"/>
    </source>
</evidence>
<proteinExistence type="predicted"/>
<feature type="transmembrane region" description="Helical" evidence="1">
    <location>
        <begin position="204"/>
        <end position="220"/>
    </location>
</feature>
<dbReference type="PANTHER" id="PTHR36927">
    <property type="entry name" value="BLR4337 PROTEIN"/>
    <property type="match status" value="1"/>
</dbReference>
<feature type="transmembrane region" description="Helical" evidence="1">
    <location>
        <begin position="44"/>
        <end position="67"/>
    </location>
</feature>
<dbReference type="Pfam" id="PF01757">
    <property type="entry name" value="Acyl_transf_3"/>
    <property type="match status" value="1"/>
</dbReference>
<dbReference type="EMBL" id="JAVDRD010000006">
    <property type="protein sequence ID" value="MDR6511841.1"/>
    <property type="molecule type" value="Genomic_DNA"/>
</dbReference>
<feature type="transmembrane region" description="Helical" evidence="1">
    <location>
        <begin position="164"/>
        <end position="184"/>
    </location>
</feature>
<keyword evidence="3" id="KW-0808">Transferase</keyword>
<dbReference type="InterPro" id="IPR050623">
    <property type="entry name" value="Glucan_succinyl_AcylTrfase"/>
</dbReference>
<keyword evidence="4" id="KW-1185">Reference proteome</keyword>
<organism evidence="3 4">
    <name type="scientific">Novosphingobium capsulatum</name>
    <dbReference type="NCBI Taxonomy" id="13688"/>
    <lineage>
        <taxon>Bacteria</taxon>
        <taxon>Pseudomonadati</taxon>
        <taxon>Pseudomonadota</taxon>
        <taxon>Alphaproteobacteria</taxon>
        <taxon>Sphingomonadales</taxon>
        <taxon>Sphingomonadaceae</taxon>
        <taxon>Novosphingobium</taxon>
    </lineage>
</organism>
<feature type="transmembrane region" description="Helical" evidence="1">
    <location>
        <begin position="232"/>
        <end position="248"/>
    </location>
</feature>
<evidence type="ECO:0000313" key="4">
    <source>
        <dbReference type="Proteomes" id="UP001184150"/>
    </source>
</evidence>
<dbReference type="RefSeq" id="WP_309805587.1">
    <property type="nucleotide sequence ID" value="NZ_JAVDRD010000006.1"/>
</dbReference>
<dbReference type="PANTHER" id="PTHR36927:SF1">
    <property type="entry name" value="MDO-LIKE PROTEIN"/>
    <property type="match status" value="1"/>
</dbReference>